<dbReference type="GO" id="GO:0004019">
    <property type="term" value="F:adenylosuccinate synthase activity"/>
    <property type="evidence" value="ECO:0007669"/>
    <property type="project" value="UniProtKB-UniRule"/>
</dbReference>
<dbReference type="GO" id="GO:0005737">
    <property type="term" value="C:cytoplasm"/>
    <property type="evidence" value="ECO:0007669"/>
    <property type="project" value="UniProtKB-SubCell"/>
</dbReference>
<accession>A0A1F4XKJ3</accession>
<dbReference type="HAMAP" id="MF_00011">
    <property type="entry name" value="Adenylosucc_synth"/>
    <property type="match status" value="1"/>
</dbReference>
<evidence type="ECO:0000256" key="2">
    <source>
        <dbReference type="ARBA" id="ARBA00022723"/>
    </source>
</evidence>
<reference evidence="9 10" key="1">
    <citation type="journal article" date="2016" name="Nat. Commun.">
        <title>Thousands of microbial genomes shed light on interconnected biogeochemical processes in an aquifer system.</title>
        <authorList>
            <person name="Anantharaman K."/>
            <person name="Brown C.T."/>
            <person name="Hug L.A."/>
            <person name="Sharon I."/>
            <person name="Castelle C.J."/>
            <person name="Probst A.J."/>
            <person name="Thomas B.C."/>
            <person name="Singh A."/>
            <person name="Wilkins M.J."/>
            <person name="Karaoz U."/>
            <person name="Brodie E.L."/>
            <person name="Williams K.H."/>
            <person name="Hubbard S.S."/>
            <person name="Banfield J.F."/>
        </authorList>
    </citation>
    <scope>NUCLEOTIDE SEQUENCE [LARGE SCALE GENOMIC DNA]</scope>
</reference>
<keyword evidence="6 7" id="KW-0342">GTP-binding</keyword>
<feature type="binding site" evidence="7">
    <location>
        <position position="144"/>
    </location>
    <ligand>
        <name>IMP</name>
        <dbReference type="ChEBI" id="CHEBI:58053"/>
        <note>ligand shared between dimeric partners</note>
    </ligand>
</feature>
<keyword evidence="1 7" id="KW-0436">Ligase</keyword>
<feature type="active site" description="Proton donor" evidence="7">
    <location>
        <position position="46"/>
    </location>
</feature>
<dbReference type="InterPro" id="IPR042110">
    <property type="entry name" value="Adenylosuccinate_synth_dom2"/>
</dbReference>
<feature type="active site" description="Proton acceptor" evidence="7">
    <location>
        <position position="16"/>
    </location>
</feature>
<comment type="caution">
    <text evidence="9">The sequence shown here is derived from an EMBL/GenBank/DDBJ whole genome shotgun (WGS) entry which is preliminary data.</text>
</comment>
<sequence length="509" mass="56780">MRPGYCDVIVGLDNGDEGKGKEIDHRIETGEYHINSRYNGGPNAGHSLVLPDGTDLVLHTLPSAVLYPHIQLSIGSGCVVDPVKLLKEIHDVESRGYDLSGRLHIANTTQVISPVHILLDQVTGALVGTTGNGIGPAYADKATRSDGQNLKHIRFAEFLHNPKKVKQEYFSHYRDLLDVLRLSKYRTMINKYLINLGPKGVYLEPGDAKFPSDFDRYFNIERKVEQSIEAVEILNKRGFINRDPLWLTKQVQSGKNVLGEGAQGADLDVTKGPVPFNTGSHTWSGYAYTGGDLPPRYHRHTIGVTKAIPSRVGRGPFVSELGSARSDDYCAERDQSGQIKYTIDREAELYDVKKLLQSTDPFEFGIALRMLGKEYGATTARPRRMGVFDIRKLLHNCIAQGIDELVISKVDCLSAYHGNNIWQGKIPLVTSYLLHGQELDTIPVTADELSEVEPGYETVDSFEENISDIRDFADLPEAVQKFVQRVQEYTRTQVRAIGVGPKREQMIYL</sequence>
<keyword evidence="7" id="KW-0963">Cytoplasm</keyword>
<dbReference type="GO" id="GO:0044208">
    <property type="term" value="P:'de novo' AMP biosynthetic process"/>
    <property type="evidence" value="ECO:0007669"/>
    <property type="project" value="UniProtKB-UniRule"/>
</dbReference>
<dbReference type="SUPFAM" id="SSF52540">
    <property type="entry name" value="P-loop containing nucleoside triphosphate hydrolases"/>
    <property type="match status" value="1"/>
</dbReference>
<feature type="binding site" evidence="7">
    <location>
        <begin position="15"/>
        <end position="21"/>
    </location>
    <ligand>
        <name>GTP</name>
        <dbReference type="ChEBI" id="CHEBI:37565"/>
    </ligand>
</feature>
<feature type="binding site" description="in other chain" evidence="7">
    <location>
        <position position="130"/>
    </location>
    <ligand>
        <name>IMP</name>
        <dbReference type="ChEBI" id="CHEBI:58053"/>
        <note>ligand shared between dimeric partners</note>
    </ligand>
</feature>
<keyword evidence="3 7" id="KW-0547">Nucleotide-binding</keyword>
<feature type="binding site" evidence="7">
    <location>
        <position position="16"/>
    </location>
    <ligand>
        <name>Mg(2+)</name>
        <dbReference type="ChEBI" id="CHEBI:18420"/>
    </ligand>
</feature>
<feature type="binding site" evidence="7">
    <location>
        <begin position="377"/>
        <end position="383"/>
    </location>
    <ligand>
        <name>substrate</name>
    </ligand>
</feature>
<dbReference type="PANTHER" id="PTHR11846">
    <property type="entry name" value="ADENYLOSUCCINATE SYNTHETASE"/>
    <property type="match status" value="1"/>
</dbReference>
<dbReference type="Gene3D" id="3.40.440.10">
    <property type="entry name" value="Adenylosuccinate Synthetase, subunit A, domain 1"/>
    <property type="match status" value="1"/>
</dbReference>
<feature type="binding site" description="in other chain" evidence="7">
    <location>
        <position position="263"/>
    </location>
    <ligand>
        <name>IMP</name>
        <dbReference type="ChEBI" id="CHEBI:58053"/>
        <note>ligand shared between dimeric partners</note>
    </ligand>
</feature>
<dbReference type="SMART" id="SM00788">
    <property type="entry name" value="Adenylsucc_synt"/>
    <property type="match status" value="1"/>
</dbReference>
<dbReference type="InterPro" id="IPR042111">
    <property type="entry name" value="Adenylosuccinate_synth_dom3"/>
</dbReference>
<feature type="active site" evidence="8">
    <location>
        <position position="141"/>
    </location>
</feature>
<dbReference type="Pfam" id="PF00709">
    <property type="entry name" value="Adenylsucc_synt"/>
    <property type="match status" value="1"/>
</dbReference>
<dbReference type="Proteomes" id="UP000177614">
    <property type="component" value="Unassembled WGS sequence"/>
</dbReference>
<dbReference type="PROSITE" id="PS00513">
    <property type="entry name" value="ADENYLOSUCCIN_SYN_2"/>
    <property type="match status" value="1"/>
</dbReference>
<dbReference type="InterPro" id="IPR033128">
    <property type="entry name" value="Adenylosuccin_syn_Lys_AS"/>
</dbReference>
<evidence type="ECO:0000256" key="4">
    <source>
        <dbReference type="ARBA" id="ARBA00022755"/>
    </source>
</evidence>
<comment type="similarity">
    <text evidence="7">Belongs to the adenylosuccinate synthetase family.</text>
</comment>
<gene>
    <name evidence="7" type="primary">purA</name>
    <name evidence="9" type="ORF">A2V81_00655</name>
</gene>
<comment type="catalytic activity">
    <reaction evidence="7">
        <text>IMP + L-aspartate + GTP = N(6)-(1,2-dicarboxyethyl)-AMP + GDP + phosphate + 2 H(+)</text>
        <dbReference type="Rhea" id="RHEA:15753"/>
        <dbReference type="ChEBI" id="CHEBI:15378"/>
        <dbReference type="ChEBI" id="CHEBI:29991"/>
        <dbReference type="ChEBI" id="CHEBI:37565"/>
        <dbReference type="ChEBI" id="CHEBI:43474"/>
        <dbReference type="ChEBI" id="CHEBI:57567"/>
        <dbReference type="ChEBI" id="CHEBI:58053"/>
        <dbReference type="ChEBI" id="CHEBI:58189"/>
        <dbReference type="EC" id="6.3.4.4"/>
    </reaction>
</comment>
<dbReference type="Gene3D" id="3.90.170.10">
    <property type="entry name" value="Adenylosuccinate Synthetase, subunit A, domain 3"/>
    <property type="match status" value="1"/>
</dbReference>
<dbReference type="EC" id="6.3.4.4" evidence="7"/>
<feature type="binding site" description="in other chain" evidence="7">
    <location>
        <begin position="43"/>
        <end position="46"/>
    </location>
    <ligand>
        <name>IMP</name>
        <dbReference type="ChEBI" id="CHEBI:58053"/>
        <note>ligand shared between dimeric partners</note>
    </ligand>
</feature>
<comment type="subunit">
    <text evidence="7">Homodimer.</text>
</comment>
<feature type="binding site" description="in other chain" evidence="7">
    <location>
        <position position="278"/>
    </location>
    <ligand>
        <name>IMP</name>
        <dbReference type="ChEBI" id="CHEBI:58053"/>
        <note>ligand shared between dimeric partners</note>
    </ligand>
</feature>
<evidence type="ECO:0000313" key="10">
    <source>
        <dbReference type="Proteomes" id="UP000177614"/>
    </source>
</evidence>
<feature type="binding site" evidence="7">
    <location>
        <begin position="45"/>
        <end position="47"/>
    </location>
    <ligand>
        <name>GTP</name>
        <dbReference type="ChEBI" id="CHEBI:37565"/>
    </ligand>
</feature>
<feature type="binding site" evidence="7">
    <location>
        <position position="45"/>
    </location>
    <ligand>
        <name>Mg(2+)</name>
        <dbReference type="ChEBI" id="CHEBI:18420"/>
    </ligand>
</feature>
<dbReference type="PANTHER" id="PTHR11846:SF0">
    <property type="entry name" value="ADENYLOSUCCINATE SYNTHETASE"/>
    <property type="match status" value="1"/>
</dbReference>
<organism evidence="9 10">
    <name type="scientific">Candidatus Abawacabacteria bacterium RBG_16_42_10</name>
    <dbReference type="NCBI Taxonomy" id="1817814"/>
    <lineage>
        <taxon>Bacteria</taxon>
        <taxon>Candidatus Abawacaibacteriota</taxon>
    </lineage>
</organism>
<evidence type="ECO:0000256" key="8">
    <source>
        <dbReference type="PROSITE-ProRule" id="PRU10134"/>
    </source>
</evidence>
<keyword evidence="5 7" id="KW-0460">Magnesium</keyword>
<keyword evidence="4 7" id="KW-0658">Purine biosynthesis</keyword>
<evidence type="ECO:0000256" key="5">
    <source>
        <dbReference type="ARBA" id="ARBA00022842"/>
    </source>
</evidence>
<proteinExistence type="inferred from homology"/>
<evidence type="ECO:0000256" key="1">
    <source>
        <dbReference type="ARBA" id="ARBA00022598"/>
    </source>
</evidence>
<feature type="binding site" description="in other chain" evidence="7">
    <location>
        <position position="381"/>
    </location>
    <ligand>
        <name>IMP</name>
        <dbReference type="ChEBI" id="CHEBI:58053"/>
        <note>ligand shared between dimeric partners</note>
    </ligand>
</feature>
<dbReference type="UniPathway" id="UPA00075">
    <property type="reaction ID" value="UER00335"/>
</dbReference>
<evidence type="ECO:0000256" key="6">
    <source>
        <dbReference type="ARBA" id="ARBA00023134"/>
    </source>
</evidence>
<name>A0A1F4XKJ3_9BACT</name>
<dbReference type="EMBL" id="MEWR01000009">
    <property type="protein sequence ID" value="OGC82232.1"/>
    <property type="molecule type" value="Genomic_DNA"/>
</dbReference>
<dbReference type="InterPro" id="IPR001114">
    <property type="entry name" value="Adenylosuccinate_synthetase"/>
</dbReference>
<dbReference type="GO" id="GO:0046040">
    <property type="term" value="P:IMP metabolic process"/>
    <property type="evidence" value="ECO:0007669"/>
    <property type="project" value="TreeGrafter"/>
</dbReference>
<dbReference type="InterPro" id="IPR027417">
    <property type="entry name" value="P-loop_NTPase"/>
</dbReference>
<comment type="pathway">
    <text evidence="7">Purine metabolism; AMP biosynthesis via de novo pathway; AMP from IMP: step 1/2.</text>
</comment>
<comment type="cofactor">
    <cofactor evidence="7">
        <name>Mg(2+)</name>
        <dbReference type="ChEBI" id="CHEBI:18420"/>
    </cofactor>
    <text evidence="7">Binds 1 Mg(2+) ion per subunit.</text>
</comment>
<dbReference type="STRING" id="1817814.A2V81_00655"/>
<dbReference type="InterPro" id="IPR042109">
    <property type="entry name" value="Adenylosuccinate_synth_dom1"/>
</dbReference>
<protein>
    <recommendedName>
        <fullName evidence="7">Adenylosuccinate synthetase</fullName>
        <shortName evidence="7">AMPSase</shortName>
        <shortName evidence="7">AdSS</shortName>
        <ecNumber evidence="7">6.3.4.4</ecNumber>
    </recommendedName>
    <alternativeName>
        <fullName evidence="7">IMP--aspartate ligase</fullName>
    </alternativeName>
</protein>
<feature type="binding site" description="in other chain" evidence="7">
    <location>
        <begin position="16"/>
        <end position="19"/>
    </location>
    <ligand>
        <name>IMP</name>
        <dbReference type="ChEBI" id="CHEBI:58053"/>
        <note>ligand shared between dimeric partners</note>
    </ligand>
</feature>
<feature type="binding site" evidence="7">
    <location>
        <begin position="498"/>
        <end position="500"/>
    </location>
    <ligand>
        <name>GTP</name>
        <dbReference type="ChEBI" id="CHEBI:37565"/>
    </ligand>
</feature>
<comment type="subcellular location">
    <subcellularLocation>
        <location evidence="7">Cytoplasm</location>
    </subcellularLocation>
</comment>
<dbReference type="AlphaFoldDB" id="A0A1F4XKJ3"/>
<dbReference type="GO" id="GO:0000287">
    <property type="term" value="F:magnesium ion binding"/>
    <property type="evidence" value="ECO:0007669"/>
    <property type="project" value="UniProtKB-UniRule"/>
</dbReference>
<feature type="binding site" evidence="7">
    <location>
        <position position="383"/>
    </location>
    <ligand>
        <name>GTP</name>
        <dbReference type="ChEBI" id="CHEBI:37565"/>
    </ligand>
</feature>
<evidence type="ECO:0000256" key="3">
    <source>
        <dbReference type="ARBA" id="ARBA00022741"/>
    </source>
</evidence>
<feature type="binding site" evidence="7">
    <location>
        <begin position="409"/>
        <end position="411"/>
    </location>
    <ligand>
        <name>GTP</name>
        <dbReference type="ChEBI" id="CHEBI:37565"/>
    </ligand>
</feature>
<dbReference type="Gene3D" id="1.10.300.10">
    <property type="entry name" value="Adenylosuccinate Synthetase, subunit A, domain 2"/>
    <property type="match status" value="1"/>
</dbReference>
<comment type="function">
    <text evidence="7">Plays an important role in the de novo pathway of purine nucleotide biosynthesis. Catalyzes the first committed step in the biosynthesis of AMP from IMP.</text>
</comment>
<evidence type="ECO:0000256" key="7">
    <source>
        <dbReference type="HAMAP-Rule" id="MF_00011"/>
    </source>
</evidence>
<evidence type="ECO:0000313" key="9">
    <source>
        <dbReference type="EMBL" id="OGC82232.1"/>
    </source>
</evidence>
<keyword evidence="2 7" id="KW-0479">Metal-binding</keyword>
<dbReference type="GO" id="GO:0005525">
    <property type="term" value="F:GTP binding"/>
    <property type="evidence" value="ECO:0007669"/>
    <property type="project" value="UniProtKB-UniRule"/>
</dbReference>